<dbReference type="GO" id="GO:0000981">
    <property type="term" value="F:DNA-binding transcription factor activity, RNA polymerase II-specific"/>
    <property type="evidence" value="ECO:0000318"/>
    <property type="project" value="GO_Central"/>
</dbReference>
<dbReference type="PROSITE" id="PS50066">
    <property type="entry name" value="MADS_BOX_2"/>
    <property type="match status" value="1"/>
</dbReference>
<dbReference type="GO" id="GO:0046983">
    <property type="term" value="F:protein dimerization activity"/>
    <property type="evidence" value="ECO:0007669"/>
    <property type="project" value="InterPro"/>
</dbReference>
<keyword evidence="4" id="KW-0804">Transcription</keyword>
<reference evidence="8" key="1">
    <citation type="journal article" date="2016" name="Nat. Biotechnol.">
        <title>Sequencing wild and cultivated cassava and related species reveals extensive interspecific hybridization and genetic diversity.</title>
        <authorList>
            <person name="Bredeson J.V."/>
            <person name="Lyons J.B."/>
            <person name="Prochnik S.E."/>
            <person name="Wu G.A."/>
            <person name="Ha C.M."/>
            <person name="Edsinger-Gonzales E."/>
            <person name="Grimwood J."/>
            <person name="Schmutz J."/>
            <person name="Rabbi I.Y."/>
            <person name="Egesi C."/>
            <person name="Nauluvula P."/>
            <person name="Lebot V."/>
            <person name="Ndunguru J."/>
            <person name="Mkamilo G."/>
            <person name="Bart R.S."/>
            <person name="Setter T.L."/>
            <person name="Gleadow R.M."/>
            <person name="Kulakow P."/>
            <person name="Ferguson M.E."/>
            <person name="Rounsley S."/>
            <person name="Rokhsar D.S."/>
        </authorList>
    </citation>
    <scope>NUCLEOTIDE SEQUENCE [LARGE SCALE GENOMIC DNA]</scope>
    <source>
        <strain evidence="8">cv. AM560-2</strain>
    </source>
</reference>
<accession>A0A2C9VJU3</accession>
<evidence type="ECO:0000256" key="5">
    <source>
        <dbReference type="ARBA" id="ARBA00023242"/>
    </source>
</evidence>
<dbReference type="PRINTS" id="PR00404">
    <property type="entry name" value="MADSDOMAIN"/>
</dbReference>
<sequence length="216" mass="24765">MGRQSKGRRKLEIVKISKESNLLVTFSKRRYGVFKKASELSILCGAEITIIVFSPTMKVFSFGHPSVETVIDRFLYGNSTQTSGVLQLVQTHRNARVRDLNLQLTQVTTQLNEEKKRGEKLDQGRKAGDGQHWWESPIEELDLPKLEQLKTSLEILRENVAKRVEELLIQTTNHTQFYNNPNLAPVHEALPFDPNNKVIDPNMIYDLGFPNRNGFF</sequence>
<gene>
    <name evidence="7" type="ORF">MANES_07G036500v8</name>
</gene>
<dbReference type="GO" id="GO:0045944">
    <property type="term" value="P:positive regulation of transcription by RNA polymerase II"/>
    <property type="evidence" value="ECO:0007669"/>
    <property type="project" value="InterPro"/>
</dbReference>
<dbReference type="PANTHER" id="PTHR11945:SF776">
    <property type="entry name" value="AGAMOUS-LIKE 50-RELATED"/>
    <property type="match status" value="1"/>
</dbReference>
<evidence type="ECO:0000256" key="3">
    <source>
        <dbReference type="ARBA" id="ARBA00023125"/>
    </source>
</evidence>
<dbReference type="AlphaFoldDB" id="A0A2C9VJU3"/>
<evidence type="ECO:0000313" key="7">
    <source>
        <dbReference type="EMBL" id="OAY45158.1"/>
    </source>
</evidence>
<dbReference type="Pfam" id="PF00319">
    <property type="entry name" value="SRF-TF"/>
    <property type="match status" value="1"/>
</dbReference>
<dbReference type="Gramene" id="Manes.07G036500.1.v8.1">
    <property type="protein sequence ID" value="Manes.07G036500.1.v8.1.CDS"/>
    <property type="gene ID" value="Manes.07G036500.v8.1"/>
</dbReference>
<dbReference type="FunFam" id="3.40.1810.10:FF:000006">
    <property type="entry name" value="Agamous-like MADS-box protein AGL62"/>
    <property type="match status" value="1"/>
</dbReference>
<comment type="caution">
    <text evidence="7">The sequence shown here is derived from an EMBL/GenBank/DDBJ whole genome shotgun (WGS) entry which is preliminary data.</text>
</comment>
<dbReference type="SUPFAM" id="SSF55455">
    <property type="entry name" value="SRF-like"/>
    <property type="match status" value="1"/>
</dbReference>
<organism evidence="7 8">
    <name type="scientific">Manihot esculenta</name>
    <name type="common">Cassava</name>
    <name type="synonym">Jatropha manihot</name>
    <dbReference type="NCBI Taxonomy" id="3983"/>
    <lineage>
        <taxon>Eukaryota</taxon>
        <taxon>Viridiplantae</taxon>
        <taxon>Streptophyta</taxon>
        <taxon>Embryophyta</taxon>
        <taxon>Tracheophyta</taxon>
        <taxon>Spermatophyta</taxon>
        <taxon>Magnoliopsida</taxon>
        <taxon>eudicotyledons</taxon>
        <taxon>Gunneridae</taxon>
        <taxon>Pentapetalae</taxon>
        <taxon>rosids</taxon>
        <taxon>fabids</taxon>
        <taxon>Malpighiales</taxon>
        <taxon>Euphorbiaceae</taxon>
        <taxon>Crotonoideae</taxon>
        <taxon>Manihoteae</taxon>
        <taxon>Manihot</taxon>
    </lineage>
</organism>
<dbReference type="SMART" id="SM00432">
    <property type="entry name" value="MADS"/>
    <property type="match status" value="1"/>
</dbReference>
<keyword evidence="2" id="KW-0805">Transcription regulation</keyword>
<dbReference type="OMA" id="HRGANIR"/>
<name>A0A2C9VJU3_MANES</name>
<dbReference type="GO" id="GO:0000978">
    <property type="term" value="F:RNA polymerase II cis-regulatory region sequence-specific DNA binding"/>
    <property type="evidence" value="ECO:0000318"/>
    <property type="project" value="GO_Central"/>
</dbReference>
<keyword evidence="5" id="KW-0539">Nucleus</keyword>
<evidence type="ECO:0000256" key="2">
    <source>
        <dbReference type="ARBA" id="ARBA00023015"/>
    </source>
</evidence>
<evidence type="ECO:0000313" key="8">
    <source>
        <dbReference type="Proteomes" id="UP000091857"/>
    </source>
</evidence>
<dbReference type="GO" id="GO:0006357">
    <property type="term" value="P:regulation of transcription by RNA polymerase II"/>
    <property type="evidence" value="ECO:0000318"/>
    <property type="project" value="GO_Central"/>
</dbReference>
<dbReference type="InterPro" id="IPR036879">
    <property type="entry name" value="TF_MADSbox_sf"/>
</dbReference>
<dbReference type="CDD" id="cd00265">
    <property type="entry name" value="MADS_MEF2_like"/>
    <property type="match status" value="1"/>
</dbReference>
<evidence type="ECO:0000259" key="6">
    <source>
        <dbReference type="PROSITE" id="PS50066"/>
    </source>
</evidence>
<keyword evidence="3" id="KW-0238">DNA-binding</keyword>
<dbReference type="InterPro" id="IPR033896">
    <property type="entry name" value="MEF2-like_N"/>
</dbReference>
<comment type="subcellular location">
    <subcellularLocation>
        <location evidence="1">Nucleus</location>
    </subcellularLocation>
</comment>
<dbReference type="PANTHER" id="PTHR11945">
    <property type="entry name" value="MADS BOX PROTEIN"/>
    <property type="match status" value="1"/>
</dbReference>
<dbReference type="EMBL" id="CM004393">
    <property type="protein sequence ID" value="OAY45158.1"/>
    <property type="molecule type" value="Genomic_DNA"/>
</dbReference>
<proteinExistence type="predicted"/>
<dbReference type="Proteomes" id="UP000091857">
    <property type="component" value="Chromosome 7"/>
</dbReference>
<dbReference type="Gene3D" id="6.10.140.920">
    <property type="match status" value="1"/>
</dbReference>
<dbReference type="Gene3D" id="3.40.1810.10">
    <property type="entry name" value="Transcription factor, MADS-box"/>
    <property type="match status" value="1"/>
</dbReference>
<dbReference type="SMR" id="A0A2C9VJU3"/>
<dbReference type="GO" id="GO:0005634">
    <property type="term" value="C:nucleus"/>
    <property type="evidence" value="ECO:0007669"/>
    <property type="project" value="UniProtKB-SubCell"/>
</dbReference>
<evidence type="ECO:0000256" key="4">
    <source>
        <dbReference type="ARBA" id="ARBA00023163"/>
    </source>
</evidence>
<feature type="domain" description="MADS-box" evidence="6">
    <location>
        <begin position="6"/>
        <end position="66"/>
    </location>
</feature>
<dbReference type="OrthoDB" id="836351at2759"/>
<evidence type="ECO:0000256" key="1">
    <source>
        <dbReference type="ARBA" id="ARBA00004123"/>
    </source>
</evidence>
<dbReference type="InterPro" id="IPR002100">
    <property type="entry name" value="TF_MADSbox"/>
</dbReference>
<keyword evidence="8" id="KW-1185">Reference proteome</keyword>
<protein>
    <recommendedName>
        <fullName evidence="6">MADS-box domain-containing protein</fullName>
    </recommendedName>
</protein>